<dbReference type="RefSeq" id="WP_275110427.1">
    <property type="nucleotide sequence ID" value="NZ_JAKJSC010000002.1"/>
</dbReference>
<dbReference type="EMBL" id="JAKJSC010000002">
    <property type="protein sequence ID" value="MDE5419098.1"/>
    <property type="molecule type" value="Genomic_DNA"/>
</dbReference>
<dbReference type="InterPro" id="IPR018483">
    <property type="entry name" value="Carb_kinase_FGGY_CS"/>
</dbReference>
<evidence type="ECO:0000256" key="7">
    <source>
        <dbReference type="ARBA" id="ARBA00023277"/>
    </source>
</evidence>
<comment type="caution">
    <text evidence="10">The sequence shown here is derived from an EMBL/GenBank/DDBJ whole genome shotgun (WGS) entry which is preliminary data.</text>
</comment>
<dbReference type="Gene3D" id="3.30.420.40">
    <property type="match status" value="2"/>
</dbReference>
<dbReference type="PANTHER" id="PTHR43095">
    <property type="entry name" value="SUGAR KINASE"/>
    <property type="match status" value="1"/>
</dbReference>
<feature type="domain" description="Carbohydrate kinase FGGY C-terminal" evidence="9">
    <location>
        <begin position="272"/>
        <end position="455"/>
    </location>
</feature>
<dbReference type="CDD" id="cd07773">
    <property type="entry name" value="ASKHA_NBD_FGGY_FK"/>
    <property type="match status" value="1"/>
</dbReference>
<evidence type="ECO:0000256" key="1">
    <source>
        <dbReference type="ARBA" id="ARBA00009156"/>
    </source>
</evidence>
<proteinExistence type="inferred from homology"/>
<evidence type="ECO:0000256" key="6">
    <source>
        <dbReference type="ARBA" id="ARBA00023253"/>
    </source>
</evidence>
<keyword evidence="5" id="KW-0067">ATP-binding</keyword>
<feature type="domain" description="Carbohydrate kinase FGGY N-terminal" evidence="8">
    <location>
        <begin position="19"/>
        <end position="262"/>
    </location>
</feature>
<evidence type="ECO:0000256" key="3">
    <source>
        <dbReference type="ARBA" id="ARBA00022741"/>
    </source>
</evidence>
<dbReference type="SUPFAM" id="SSF53067">
    <property type="entry name" value="Actin-like ATPase domain"/>
    <property type="match status" value="2"/>
</dbReference>
<dbReference type="PANTHER" id="PTHR43095:SF5">
    <property type="entry name" value="XYLULOSE KINASE"/>
    <property type="match status" value="1"/>
</dbReference>
<dbReference type="InterPro" id="IPR043129">
    <property type="entry name" value="ATPase_NBD"/>
</dbReference>
<dbReference type="GO" id="GO:0008737">
    <property type="term" value="F:L-fuculokinase activity"/>
    <property type="evidence" value="ECO:0007669"/>
    <property type="project" value="UniProtKB-EC"/>
</dbReference>
<keyword evidence="11" id="KW-1185">Reference proteome</keyword>
<dbReference type="PIRSF" id="PIRSF000538">
    <property type="entry name" value="GlpK"/>
    <property type="match status" value="1"/>
</dbReference>
<evidence type="ECO:0000256" key="4">
    <source>
        <dbReference type="ARBA" id="ARBA00022777"/>
    </source>
</evidence>
<dbReference type="PROSITE" id="PS00933">
    <property type="entry name" value="FGGY_KINASES_1"/>
    <property type="match status" value="1"/>
</dbReference>
<comment type="similarity">
    <text evidence="1">Belongs to the FGGY kinase family.</text>
</comment>
<dbReference type="NCBIfam" id="TIGR02628">
    <property type="entry name" value="fuculo_kin_coli"/>
    <property type="match status" value="1"/>
</dbReference>
<gene>
    <name evidence="10" type="primary">fucK</name>
    <name evidence="10" type="ORF">L3049_13915</name>
</gene>
<keyword evidence="3" id="KW-0547">Nucleotide-binding</keyword>
<dbReference type="InterPro" id="IPR018485">
    <property type="entry name" value="FGGY_C"/>
</dbReference>
<dbReference type="InterPro" id="IPR050406">
    <property type="entry name" value="FGGY_Carb_Kinase"/>
</dbReference>
<sequence length="501" mass="55408">MLENNNTKRKGKMTHKDIAIVFDCGATNVRVIAMDKSGQILASQAMPNETDEDPNYPGGRIWDLEKLWDKLCEASKGIVKEIDPKRIAGITVTTFGVDGAFIDEKGELLYPIISWQCPRTTPIMNNIEKYIPLQDVYKISGIYPYAFNTINKMIWFKENRPEIIEQSHRFLFISSILISKLSGALQNDATMMGTAMMADIGKREFSDKILNAIGLDQQKFGTIGEPGDKVGGVTSEASINTGLPEATPVFLTGHDTQFAIFGSGAQLNQPVLSSGTWEIVMTRSNSFTASNVELENNLTTELDAISGVYNIGQNWLGSGVLEWFSKNFYPELSGDQLYDAMIEEAEIEMPGSNGIVVDPAFYDDGSSNNTGTIKGLTISTRRSQVYRAFLESLAYRLREGLEAVEKAGKFKTECIICVGGGSKNKLWNQLRADVCNTPIQLIDQKETTVLGASMFVFAGAGVYKSANAARKKITYNPQVINPSANRQVYDQLYNNYIELKK</sequence>
<evidence type="ECO:0000313" key="10">
    <source>
        <dbReference type="EMBL" id="MDE5419098.1"/>
    </source>
</evidence>
<evidence type="ECO:0000256" key="2">
    <source>
        <dbReference type="ARBA" id="ARBA00022679"/>
    </source>
</evidence>
<dbReference type="Pfam" id="PF02782">
    <property type="entry name" value="FGGY_C"/>
    <property type="match status" value="1"/>
</dbReference>
<protein>
    <submittedName>
        <fullName evidence="10">L-fuculokinase</fullName>
        <ecNumber evidence="10">2.7.1.51</ecNumber>
    </submittedName>
</protein>
<dbReference type="InterPro" id="IPR000577">
    <property type="entry name" value="Carb_kinase_FGGY"/>
</dbReference>
<keyword evidence="6" id="KW-0294">Fucose metabolism</keyword>
<dbReference type="Proteomes" id="UP001528920">
    <property type="component" value="Unassembled WGS sequence"/>
</dbReference>
<dbReference type="InterPro" id="IPR018484">
    <property type="entry name" value="FGGY_N"/>
</dbReference>
<evidence type="ECO:0000259" key="9">
    <source>
        <dbReference type="Pfam" id="PF02782"/>
    </source>
</evidence>
<evidence type="ECO:0000256" key="5">
    <source>
        <dbReference type="ARBA" id="ARBA00022840"/>
    </source>
</evidence>
<keyword evidence="2 10" id="KW-0808">Transferase</keyword>
<evidence type="ECO:0000259" key="8">
    <source>
        <dbReference type="Pfam" id="PF00370"/>
    </source>
</evidence>
<name>A0ABT5VX55_9BACT</name>
<evidence type="ECO:0000313" key="11">
    <source>
        <dbReference type="Proteomes" id="UP001528920"/>
    </source>
</evidence>
<reference evidence="10 11" key="1">
    <citation type="submission" date="2022-01" db="EMBL/GenBank/DDBJ databases">
        <title>Labilibaculum sp. nov, a marine bacterium isolated from Antarctica.</title>
        <authorList>
            <person name="Dai W."/>
        </authorList>
    </citation>
    <scope>NUCLEOTIDE SEQUENCE [LARGE SCALE GENOMIC DNA]</scope>
    <source>
        <strain evidence="10 11">DW002</strain>
    </source>
</reference>
<dbReference type="EC" id="2.7.1.51" evidence="10"/>
<accession>A0ABT5VX55</accession>
<keyword evidence="7" id="KW-0119">Carbohydrate metabolism</keyword>
<keyword evidence="4" id="KW-0418">Kinase</keyword>
<dbReference type="InterPro" id="IPR013450">
    <property type="entry name" value="Fuculokinase"/>
</dbReference>
<organism evidence="10 11">
    <name type="scientific">Paralabilibaculum antarcticum</name>
    <dbReference type="NCBI Taxonomy" id="2912572"/>
    <lineage>
        <taxon>Bacteria</taxon>
        <taxon>Pseudomonadati</taxon>
        <taxon>Bacteroidota</taxon>
        <taxon>Bacteroidia</taxon>
        <taxon>Marinilabiliales</taxon>
        <taxon>Marinifilaceae</taxon>
        <taxon>Paralabilibaculum</taxon>
    </lineage>
</organism>
<dbReference type="Pfam" id="PF00370">
    <property type="entry name" value="FGGY_N"/>
    <property type="match status" value="1"/>
</dbReference>